<feature type="domain" description="Bifunctional inhibitor/plant lipid transfer protein/seed storage helical" evidence="4">
    <location>
        <begin position="36"/>
        <end position="99"/>
    </location>
</feature>
<dbReference type="GO" id="GO:0008289">
    <property type="term" value="F:lipid binding"/>
    <property type="evidence" value="ECO:0007669"/>
    <property type="project" value="UniProtKB-KW"/>
</dbReference>
<dbReference type="SUPFAM" id="SSF47699">
    <property type="entry name" value="Bifunctional inhibitor/lipid-transfer protein/seed storage 2S albumin"/>
    <property type="match status" value="1"/>
</dbReference>
<dbReference type="InterPro" id="IPR016140">
    <property type="entry name" value="Bifunc_inhib/LTP/seed_store"/>
</dbReference>
<dbReference type="PANTHER" id="PTHR33214:SF44">
    <property type="entry name" value="NON-SPECIFIC LIPID TRANSFER PROTEIN GPI-ANCHORED 33"/>
    <property type="match status" value="1"/>
</dbReference>
<keyword evidence="1" id="KW-0813">Transport</keyword>
<evidence type="ECO:0000256" key="3">
    <source>
        <dbReference type="SAM" id="SignalP"/>
    </source>
</evidence>
<proteinExistence type="predicted"/>
<dbReference type="EMBL" id="JARAOO010000004">
    <property type="protein sequence ID" value="KAJ7971244.1"/>
    <property type="molecule type" value="Genomic_DNA"/>
</dbReference>
<dbReference type="PANTHER" id="PTHR33214">
    <property type="entry name" value="BIFUNCTIONAL INHIBITOR/LIPID-TRANSFER PROTEIN/SEED STORAGE 2S ALBUMIN SUPERFAMILY PROTEIN"/>
    <property type="match status" value="1"/>
</dbReference>
<dbReference type="InterPro" id="IPR036312">
    <property type="entry name" value="Bifun_inhib/LTP/seed_sf"/>
</dbReference>
<accession>A0AAD7VCW2</accession>
<name>A0AAD7VCW2_QUISA</name>
<feature type="signal peptide" evidence="3">
    <location>
        <begin position="1"/>
        <end position="31"/>
    </location>
</feature>
<dbReference type="CDD" id="cd01959">
    <property type="entry name" value="nsLTP2"/>
    <property type="match status" value="1"/>
</dbReference>
<dbReference type="Pfam" id="PF00234">
    <property type="entry name" value="Tryp_alpha_amyl"/>
    <property type="match status" value="1"/>
</dbReference>
<feature type="chain" id="PRO_5041986922" evidence="3">
    <location>
        <begin position="32"/>
        <end position="99"/>
    </location>
</feature>
<comment type="caution">
    <text evidence="5">The sequence shown here is derived from an EMBL/GenBank/DDBJ whole genome shotgun (WGS) entry which is preliminary data.</text>
</comment>
<keyword evidence="2" id="KW-0446">Lipid-binding</keyword>
<dbReference type="KEGG" id="qsa:O6P43_009304"/>
<gene>
    <name evidence="5" type="ORF">O6P43_009304</name>
</gene>
<dbReference type="Gene3D" id="1.10.110.10">
    <property type="entry name" value="Plant lipid-transfer and hydrophobic proteins"/>
    <property type="match status" value="1"/>
</dbReference>
<evidence type="ECO:0000256" key="2">
    <source>
        <dbReference type="ARBA" id="ARBA00023121"/>
    </source>
</evidence>
<evidence type="ECO:0000313" key="6">
    <source>
        <dbReference type="Proteomes" id="UP001163823"/>
    </source>
</evidence>
<evidence type="ECO:0000256" key="1">
    <source>
        <dbReference type="ARBA" id="ARBA00022448"/>
    </source>
</evidence>
<keyword evidence="3" id="KW-0732">Signal</keyword>
<organism evidence="5 6">
    <name type="scientific">Quillaja saponaria</name>
    <name type="common">Soap bark tree</name>
    <dbReference type="NCBI Taxonomy" id="32244"/>
    <lineage>
        <taxon>Eukaryota</taxon>
        <taxon>Viridiplantae</taxon>
        <taxon>Streptophyta</taxon>
        <taxon>Embryophyta</taxon>
        <taxon>Tracheophyta</taxon>
        <taxon>Spermatophyta</taxon>
        <taxon>Magnoliopsida</taxon>
        <taxon>eudicotyledons</taxon>
        <taxon>Gunneridae</taxon>
        <taxon>Pentapetalae</taxon>
        <taxon>rosids</taxon>
        <taxon>fabids</taxon>
        <taxon>Fabales</taxon>
        <taxon>Quillajaceae</taxon>
        <taxon>Quillaja</taxon>
    </lineage>
</organism>
<dbReference type="InterPro" id="IPR033872">
    <property type="entry name" value="nsLTP2"/>
</dbReference>
<dbReference type="AlphaFoldDB" id="A0AAD7VCW2"/>
<dbReference type="Proteomes" id="UP001163823">
    <property type="component" value="Chromosome 4"/>
</dbReference>
<reference evidence="5" key="1">
    <citation type="journal article" date="2023" name="Science">
        <title>Elucidation of the pathway for biosynthesis of saponin adjuvants from the soapbark tree.</title>
        <authorList>
            <person name="Reed J."/>
            <person name="Orme A."/>
            <person name="El-Demerdash A."/>
            <person name="Owen C."/>
            <person name="Martin L.B.B."/>
            <person name="Misra R.C."/>
            <person name="Kikuchi S."/>
            <person name="Rejzek M."/>
            <person name="Martin A.C."/>
            <person name="Harkess A."/>
            <person name="Leebens-Mack J."/>
            <person name="Louveau T."/>
            <person name="Stephenson M.J."/>
            <person name="Osbourn A."/>
        </authorList>
    </citation>
    <scope>NUCLEOTIDE SEQUENCE</scope>
    <source>
        <strain evidence="5">S10</strain>
    </source>
</reference>
<evidence type="ECO:0000313" key="5">
    <source>
        <dbReference type="EMBL" id="KAJ7971244.1"/>
    </source>
</evidence>
<dbReference type="GO" id="GO:0006869">
    <property type="term" value="P:lipid transport"/>
    <property type="evidence" value="ECO:0007669"/>
    <property type="project" value="InterPro"/>
</dbReference>
<sequence length="99" mass="10355">MTRKVGGVSLFVMVVAMAILFLGEVPYTAEGVTCSLKELSPCLPVITSSATPSALCCQKVREQGPCFCGYVSNPTLGPSLNSPRVRRGLSTCGVTIPTC</sequence>
<keyword evidence="6" id="KW-1185">Reference proteome</keyword>
<evidence type="ECO:0000259" key="4">
    <source>
        <dbReference type="Pfam" id="PF00234"/>
    </source>
</evidence>
<protein>
    <submittedName>
        <fullName evidence="5">Non-specific lipid-transfer protein</fullName>
    </submittedName>
</protein>